<dbReference type="Gene3D" id="3.40.50.10490">
    <property type="entry name" value="Glucose-6-phosphate isomerase like protein, domain 1"/>
    <property type="match status" value="3"/>
</dbReference>
<dbReference type="UniPathway" id="UPA00109">
    <property type="reaction ID" value="UER00181"/>
</dbReference>
<dbReference type="GO" id="GO:0097367">
    <property type="term" value="F:carbohydrate derivative binding"/>
    <property type="evidence" value="ECO:0007669"/>
    <property type="project" value="InterPro"/>
</dbReference>
<evidence type="ECO:0000256" key="2">
    <source>
        <dbReference type="ARBA" id="ARBA00004496"/>
    </source>
</evidence>
<dbReference type="NCBIfam" id="NF002881">
    <property type="entry name" value="PRK03343.1"/>
    <property type="match status" value="1"/>
</dbReference>
<keyword evidence="12" id="KW-0324">Glycolysis</keyword>
<reference evidence="14" key="1">
    <citation type="submission" date="2012-06" db="EMBL/GenBank/DDBJ databases">
        <title>Complete sequence of chromosome of Desulfomonile tiedjei DSM 6799.</title>
        <authorList>
            <person name="Lucas S."/>
            <person name="Copeland A."/>
            <person name="Lapidus A."/>
            <person name="Glavina del Rio T."/>
            <person name="Dalin E."/>
            <person name="Tice H."/>
            <person name="Bruce D."/>
            <person name="Goodwin L."/>
            <person name="Pitluck S."/>
            <person name="Peters L."/>
            <person name="Ovchinnikova G."/>
            <person name="Zeytun A."/>
            <person name="Lu M."/>
            <person name="Kyrpides N."/>
            <person name="Mavromatis K."/>
            <person name="Ivanova N."/>
            <person name="Brettin T."/>
            <person name="Detter J.C."/>
            <person name="Han C."/>
            <person name="Larimer F."/>
            <person name="Land M."/>
            <person name="Hauser L."/>
            <person name="Markowitz V."/>
            <person name="Cheng J.-F."/>
            <person name="Hugenholtz P."/>
            <person name="Woyke T."/>
            <person name="Wu D."/>
            <person name="Spring S."/>
            <person name="Schroeder M."/>
            <person name="Brambilla E."/>
            <person name="Klenk H.-P."/>
            <person name="Eisen J.A."/>
        </authorList>
    </citation>
    <scope>NUCLEOTIDE SEQUENCE [LARGE SCALE GENOMIC DNA]</scope>
    <source>
        <strain evidence="14">ATCC 49306 / DSM 6799 / DCB-1</strain>
    </source>
</reference>
<keyword evidence="9 11" id="KW-0704">Schiff base</keyword>
<evidence type="ECO:0000256" key="7">
    <source>
        <dbReference type="ARBA" id="ARBA00022679"/>
    </source>
</evidence>
<keyword evidence="7 11" id="KW-0808">Transferase</keyword>
<feature type="active site" description="Schiff-base intermediate with substrate" evidence="11">
    <location>
        <position position="143"/>
    </location>
</feature>
<evidence type="ECO:0000256" key="9">
    <source>
        <dbReference type="ARBA" id="ARBA00023270"/>
    </source>
</evidence>
<dbReference type="eggNOG" id="COG0176">
    <property type="taxonomic scope" value="Bacteria"/>
</dbReference>
<dbReference type="RefSeq" id="WP_014809952.1">
    <property type="nucleotide sequence ID" value="NC_018025.1"/>
</dbReference>
<comment type="similarity">
    <text evidence="12">Belongs to the GPI family.</text>
</comment>
<dbReference type="EC" id="2.2.1.2" evidence="5 11"/>
<dbReference type="PRINTS" id="PR00662">
    <property type="entry name" value="G6PISOMERASE"/>
</dbReference>
<proteinExistence type="inferred from homology"/>
<dbReference type="OrthoDB" id="140919at2"/>
<dbReference type="HAMAP" id="MF_00493">
    <property type="entry name" value="Transaldolase_2"/>
    <property type="match status" value="1"/>
</dbReference>
<dbReference type="PANTHER" id="PTHR10683:SF31">
    <property type="entry name" value="TRANSALDOLASE"/>
    <property type="match status" value="1"/>
</dbReference>
<comment type="pathway">
    <text evidence="12">Carbohydrate degradation; glycolysis; D-glyceraldehyde 3-phosphate and glycerone phosphate from D-glucose: step 2/4.</text>
</comment>
<dbReference type="GO" id="GO:0005737">
    <property type="term" value="C:cytoplasm"/>
    <property type="evidence" value="ECO:0007669"/>
    <property type="project" value="UniProtKB-SubCell"/>
</dbReference>
<organism evidence="13 14">
    <name type="scientific">Desulfomonile tiedjei (strain ATCC 49306 / DSM 6799 / DCB-1)</name>
    <dbReference type="NCBI Taxonomy" id="706587"/>
    <lineage>
        <taxon>Bacteria</taxon>
        <taxon>Pseudomonadati</taxon>
        <taxon>Thermodesulfobacteriota</taxon>
        <taxon>Desulfomonilia</taxon>
        <taxon>Desulfomonilales</taxon>
        <taxon>Desulfomonilaceae</taxon>
        <taxon>Desulfomonile</taxon>
    </lineage>
</organism>
<comment type="similarity">
    <text evidence="4 11">Belongs to the transaldolase family. Type 2 subfamily.</text>
</comment>
<dbReference type="eggNOG" id="COG0166">
    <property type="taxonomic scope" value="Bacteria"/>
</dbReference>
<dbReference type="InterPro" id="IPR018225">
    <property type="entry name" value="Transaldolase_AS"/>
</dbReference>
<dbReference type="PATRIC" id="fig|706587.4.peg.2421"/>
<evidence type="ECO:0000256" key="10">
    <source>
        <dbReference type="ARBA" id="ARBA00048810"/>
    </source>
</evidence>
<dbReference type="UniPathway" id="UPA00115">
    <property type="reaction ID" value="UER00414"/>
</dbReference>
<dbReference type="InterPro" id="IPR013785">
    <property type="entry name" value="Aldolase_TIM"/>
</dbReference>
<evidence type="ECO:0000313" key="14">
    <source>
        <dbReference type="Proteomes" id="UP000006055"/>
    </source>
</evidence>
<dbReference type="AlphaFoldDB" id="I4C5G7"/>
<dbReference type="SUPFAM" id="SSF53697">
    <property type="entry name" value="SIS domain"/>
    <property type="match status" value="1"/>
</dbReference>
<evidence type="ECO:0000256" key="12">
    <source>
        <dbReference type="RuleBase" id="RU000612"/>
    </source>
</evidence>
<dbReference type="GO" id="GO:0006096">
    <property type="term" value="P:glycolytic process"/>
    <property type="evidence" value="ECO:0007669"/>
    <property type="project" value="UniProtKB-UniPathway"/>
</dbReference>
<dbReference type="HOGENOM" id="CLU_013922_0_0_7"/>
<keyword evidence="12" id="KW-0312">Gluconeogenesis</keyword>
<keyword evidence="6 11" id="KW-0963">Cytoplasm</keyword>
<evidence type="ECO:0000313" key="13">
    <source>
        <dbReference type="EMBL" id="AFM24808.1"/>
    </source>
</evidence>
<dbReference type="GO" id="GO:0006098">
    <property type="term" value="P:pentose-phosphate shunt"/>
    <property type="evidence" value="ECO:0007669"/>
    <property type="project" value="UniProtKB-UniRule"/>
</dbReference>
<comment type="pathway">
    <text evidence="3 11">Carbohydrate degradation; pentose phosphate pathway; D-glyceraldehyde 3-phosphate and beta-D-fructose 6-phosphate from D-ribose 5-phosphate and D-xylulose 5-phosphate (non-oxidative stage): step 2/3.</text>
</comment>
<evidence type="ECO:0000256" key="1">
    <source>
        <dbReference type="ARBA" id="ARBA00003518"/>
    </source>
</evidence>
<dbReference type="InterPro" id="IPR046348">
    <property type="entry name" value="SIS_dom_sf"/>
</dbReference>
<evidence type="ECO:0000256" key="5">
    <source>
        <dbReference type="ARBA" id="ARBA00013151"/>
    </source>
</evidence>
<dbReference type="STRING" id="706587.Desti_2109"/>
<evidence type="ECO:0000256" key="4">
    <source>
        <dbReference type="ARBA" id="ARBA00008426"/>
    </source>
</evidence>
<sequence length="945" mass="104664">MKTSNNPLMKIQEFGQSIWLDYIRRDMLLSGELQQLVDEDGLRGVTSNPQIFYTAIAGSDEYDSAINSLALEGKTEIEIYEALAFADIQETADVFRPLYDASDGRHGFVSLEVAPNLARRTEDTIKQARNYWHAVNRPNLLIKVPATREGLIAIRQLIGEGINVNITLLFGLDRYRDVAEAYIAGLEDRLASGQPIDRIASVASFFLSRIDILVDPKLEEIADKGGETANIARSIHGNVAIASAKIAYQIYKEMFSSDRFRRLADRGGRPQRVLWASTSTKNPDYSDVKYVEALIGPDTVNTLPMETLNAYRDHGEPAPRLEENVQEAEQTLDRLNQIGINLNEVTRRLVEEGIEKFNKPYDKLMEELKQKRKEALEARPEHQQMRAPNCREAIDESVRSLEKQDFVKRMWRKDPTAWKSDPADRQTISNALGWLHVADKMISAAPHLQRFATEVKKSGFRHVVHMGMGGSSLAPLIFARSFPLAPNGLPLSVLDTTDPGTILQIERSVPLAETLFIVASKSGTTTEVSAFGDYFYERLKSIKGSAAGDNFVAITDPRTPLVELARKRNFLQIFLNFSDIGGRYSALSYFGLVPAALMGVDVPELLERALIMMYSCNATSHISEESGVALGAAIGELANLGRNKLTLLTPPDLNTFGMWLEQLLAESTGKEDTGILPVAGEDPGDPEVYGTDRNFVCFQIGGTENDSAANRVKRLLDAGHPVTTIQMGDKLDIGQEFFRWEIATATAGAVMGINPFDQPNVQESKENTNRLLKEITSKGTFEEELPGLKSGPLSFYHAKEGSSASSLLRDFFGQCSPGDYIAFQAYLTENSATDRALQEMRLLARDKLHVATTVGYGPRYLHSTGQFHKGGPNSGIFVQLTAKDKEDISIPGAGYTFGTLKRAQAKGDLDALLRHGRRILRIDLGRNTDEGLAAMQQIMREAFKS</sequence>
<dbReference type="PROSITE" id="PS51463">
    <property type="entry name" value="P_GLUCOSE_ISOMERASE_3"/>
    <property type="match status" value="1"/>
</dbReference>
<accession>I4C5G7</accession>
<evidence type="ECO:0000256" key="6">
    <source>
        <dbReference type="ARBA" id="ARBA00022490"/>
    </source>
</evidence>
<dbReference type="InterPro" id="IPR001672">
    <property type="entry name" value="G6P_Isomerase"/>
</dbReference>
<dbReference type="GO" id="GO:0006094">
    <property type="term" value="P:gluconeogenesis"/>
    <property type="evidence" value="ECO:0007669"/>
    <property type="project" value="UniProtKB-KW"/>
</dbReference>
<evidence type="ECO:0000256" key="3">
    <source>
        <dbReference type="ARBA" id="ARBA00004857"/>
    </source>
</evidence>
<gene>
    <name evidence="11" type="primary">tal</name>
    <name evidence="13" type="ordered locus">Desti_2109</name>
</gene>
<dbReference type="InterPro" id="IPR001585">
    <property type="entry name" value="TAL/FSA"/>
</dbReference>
<comment type="subcellular location">
    <subcellularLocation>
        <location evidence="2 11">Cytoplasm</location>
    </subcellularLocation>
</comment>
<dbReference type="EMBL" id="CP003360">
    <property type="protein sequence ID" value="AFM24808.1"/>
    <property type="molecule type" value="Genomic_DNA"/>
</dbReference>
<comment type="catalytic activity">
    <reaction evidence="12">
        <text>alpha-D-glucose 6-phosphate = beta-D-fructose 6-phosphate</text>
        <dbReference type="Rhea" id="RHEA:11816"/>
        <dbReference type="ChEBI" id="CHEBI:57634"/>
        <dbReference type="ChEBI" id="CHEBI:58225"/>
        <dbReference type="EC" id="5.3.1.9"/>
    </reaction>
</comment>
<dbReference type="PROSITE" id="PS00958">
    <property type="entry name" value="TRANSALDOLASE_2"/>
    <property type="match status" value="1"/>
</dbReference>
<dbReference type="KEGG" id="dti:Desti_2109"/>
<dbReference type="InterPro" id="IPR004732">
    <property type="entry name" value="Transaldolase_2"/>
</dbReference>
<dbReference type="Gene3D" id="3.20.20.70">
    <property type="entry name" value="Aldolase class I"/>
    <property type="match status" value="1"/>
</dbReference>
<evidence type="ECO:0000256" key="8">
    <source>
        <dbReference type="ARBA" id="ARBA00023126"/>
    </source>
</evidence>
<dbReference type="CDD" id="cd00955">
    <property type="entry name" value="Transaldolase_like"/>
    <property type="match status" value="1"/>
</dbReference>
<comment type="function">
    <text evidence="1 11">Transaldolase is important for the balance of metabolites in the pentose-phosphate pathway.</text>
</comment>
<dbReference type="Pfam" id="PF00342">
    <property type="entry name" value="PGI"/>
    <property type="match status" value="1"/>
</dbReference>
<dbReference type="GO" id="GO:0004347">
    <property type="term" value="F:glucose-6-phosphate isomerase activity"/>
    <property type="evidence" value="ECO:0007669"/>
    <property type="project" value="UniProtKB-EC"/>
</dbReference>
<dbReference type="NCBIfam" id="TIGR00876">
    <property type="entry name" value="tal_mycobact"/>
    <property type="match status" value="1"/>
</dbReference>
<name>I4C5G7_DESTA</name>
<dbReference type="PANTHER" id="PTHR10683">
    <property type="entry name" value="TRANSALDOLASE"/>
    <property type="match status" value="1"/>
</dbReference>
<evidence type="ECO:0000256" key="11">
    <source>
        <dbReference type="HAMAP-Rule" id="MF_00493"/>
    </source>
</evidence>
<dbReference type="GO" id="GO:0004801">
    <property type="term" value="F:transaldolase activity"/>
    <property type="evidence" value="ECO:0007669"/>
    <property type="project" value="UniProtKB-UniRule"/>
</dbReference>
<comment type="catalytic activity">
    <reaction evidence="10 11">
        <text>D-sedoheptulose 7-phosphate + D-glyceraldehyde 3-phosphate = D-erythrose 4-phosphate + beta-D-fructose 6-phosphate</text>
        <dbReference type="Rhea" id="RHEA:17053"/>
        <dbReference type="ChEBI" id="CHEBI:16897"/>
        <dbReference type="ChEBI" id="CHEBI:57483"/>
        <dbReference type="ChEBI" id="CHEBI:57634"/>
        <dbReference type="ChEBI" id="CHEBI:59776"/>
        <dbReference type="EC" id="2.2.1.2"/>
    </reaction>
</comment>
<dbReference type="SUPFAM" id="SSF51569">
    <property type="entry name" value="Aldolase"/>
    <property type="match status" value="1"/>
</dbReference>
<dbReference type="Proteomes" id="UP000006055">
    <property type="component" value="Chromosome"/>
</dbReference>
<protein>
    <recommendedName>
        <fullName evidence="5 11">Transaldolase</fullName>
        <ecNumber evidence="5 11">2.2.1.2</ecNumber>
    </recommendedName>
</protein>
<keyword evidence="12" id="KW-0413">Isomerase</keyword>
<dbReference type="Pfam" id="PF00923">
    <property type="entry name" value="TAL_FSA"/>
    <property type="match status" value="1"/>
</dbReference>
<keyword evidence="14" id="KW-1185">Reference proteome</keyword>
<keyword evidence="8 11" id="KW-0570">Pentose shunt</keyword>
<dbReference type="NCBIfam" id="NF007080">
    <property type="entry name" value="PRK09533.1"/>
    <property type="match status" value="1"/>
</dbReference>